<dbReference type="EMBL" id="ABVL01000041">
    <property type="protein sequence ID" value="EDY16075.1"/>
    <property type="molecule type" value="Genomic_DNA"/>
</dbReference>
<reference evidence="1 2" key="1">
    <citation type="journal article" date="2011" name="J. Bacteriol.">
        <title>Genome sequence of Chthoniobacter flavus Ellin428, an aerobic heterotrophic soil bacterium.</title>
        <authorList>
            <person name="Kant R."/>
            <person name="van Passel M.W."/>
            <person name="Palva A."/>
            <person name="Lucas S."/>
            <person name="Lapidus A."/>
            <person name="Glavina Del Rio T."/>
            <person name="Dalin E."/>
            <person name="Tice H."/>
            <person name="Bruce D."/>
            <person name="Goodwin L."/>
            <person name="Pitluck S."/>
            <person name="Larimer F.W."/>
            <person name="Land M.L."/>
            <person name="Hauser L."/>
            <person name="Sangwan P."/>
            <person name="de Vos W.M."/>
            <person name="Janssen P.H."/>
            <person name="Smidt H."/>
        </authorList>
    </citation>
    <scope>NUCLEOTIDE SEQUENCE [LARGE SCALE GENOMIC DNA]</scope>
    <source>
        <strain evidence="1 2">Ellin428</strain>
    </source>
</reference>
<comment type="caution">
    <text evidence="1">The sequence shown here is derived from an EMBL/GenBank/DDBJ whole genome shotgun (WGS) entry which is preliminary data.</text>
</comment>
<gene>
    <name evidence="1" type="ORF">CfE428DRAFT_6400</name>
</gene>
<keyword evidence="2" id="KW-1185">Reference proteome</keyword>
<dbReference type="STRING" id="497964.CfE428DRAFT_6400"/>
<proteinExistence type="predicted"/>
<dbReference type="Proteomes" id="UP000005824">
    <property type="component" value="Unassembled WGS sequence"/>
</dbReference>
<name>B4DBV9_9BACT</name>
<evidence type="ECO:0000313" key="2">
    <source>
        <dbReference type="Proteomes" id="UP000005824"/>
    </source>
</evidence>
<dbReference type="InParanoid" id="B4DBV9"/>
<dbReference type="AlphaFoldDB" id="B4DBV9"/>
<protein>
    <submittedName>
        <fullName evidence="1">Uncharacterized protein</fullName>
    </submittedName>
</protein>
<accession>B4DBV9</accession>
<evidence type="ECO:0000313" key="1">
    <source>
        <dbReference type="EMBL" id="EDY16075.1"/>
    </source>
</evidence>
<organism evidence="1 2">
    <name type="scientific">Chthoniobacter flavus Ellin428</name>
    <dbReference type="NCBI Taxonomy" id="497964"/>
    <lineage>
        <taxon>Bacteria</taxon>
        <taxon>Pseudomonadati</taxon>
        <taxon>Verrucomicrobiota</taxon>
        <taxon>Spartobacteria</taxon>
        <taxon>Chthoniobacterales</taxon>
        <taxon>Chthoniobacteraceae</taxon>
        <taxon>Chthoniobacter</taxon>
    </lineage>
</organism>
<sequence>MARLGALGVVTCSPITQTILRFLLCVFAVAFTSQLALCADPKDKAKPMPNPIDVGWVRLLADPAAFDGKLIDIRGWLSVYLAKEYTAFRLYMSEEALTYQEMTLGLDVDDKSLQQLLPEPREVWQDFNHERVWIRGVFHYKPQTPEEPDSWPGTLDHIQIIKQTKPGSIMWGLPSSAK</sequence>